<evidence type="ECO:0000313" key="4">
    <source>
        <dbReference type="Proteomes" id="UP000486534"/>
    </source>
</evidence>
<reference evidence="2 4" key="1">
    <citation type="submission" date="2019-10" db="EMBL/GenBank/DDBJ databases">
        <title>Pseudomonas dajingensis sp. nov., isolated from the profound head ulcers of farmed Murray cod (Maccullochella peelii peelii).</title>
        <authorList>
            <person name="Liu Y."/>
        </authorList>
    </citation>
    <scope>NUCLEOTIDE SEQUENCE [LARGE SCALE GENOMIC DNA]</scope>
    <source>
        <strain evidence="2 4">MC042</strain>
    </source>
</reference>
<dbReference type="AlphaFoldDB" id="U6ZN43"/>
<dbReference type="Proteomes" id="UP000486534">
    <property type="component" value="Unassembled WGS sequence"/>
</dbReference>
<protein>
    <recommendedName>
        <fullName evidence="6">DUF2975 domain-containing protein</fullName>
    </recommendedName>
</protein>
<keyword evidence="1" id="KW-0812">Transmembrane</keyword>
<feature type="transmembrane region" description="Helical" evidence="1">
    <location>
        <begin position="20"/>
        <end position="41"/>
    </location>
</feature>
<feature type="transmembrane region" description="Helical" evidence="1">
    <location>
        <begin position="152"/>
        <end position="177"/>
    </location>
</feature>
<organism evidence="2 4">
    <name type="scientific">Pseudomonas piscis</name>
    <dbReference type="NCBI Taxonomy" id="2614538"/>
    <lineage>
        <taxon>Bacteria</taxon>
        <taxon>Pseudomonadati</taxon>
        <taxon>Pseudomonadota</taxon>
        <taxon>Gammaproteobacteria</taxon>
        <taxon>Pseudomonadales</taxon>
        <taxon>Pseudomonadaceae</taxon>
        <taxon>Pseudomonas</taxon>
    </lineage>
</organism>
<gene>
    <name evidence="2" type="ORF">GDH07_22405</name>
    <name evidence="3" type="ORF">QL104_01150</name>
</gene>
<evidence type="ECO:0000313" key="3">
    <source>
        <dbReference type="EMBL" id="WMN18039.1"/>
    </source>
</evidence>
<keyword evidence="1" id="KW-0472">Membrane</keyword>
<dbReference type="EMBL" id="WHUV01000004">
    <property type="protein sequence ID" value="MQA56077.1"/>
    <property type="molecule type" value="Genomic_DNA"/>
</dbReference>
<evidence type="ECO:0000313" key="2">
    <source>
        <dbReference type="EMBL" id="MQA56077.1"/>
    </source>
</evidence>
<sequence length="192" mass="21532">MPLQNNGSAQYRLRRVGMLAAILAWVMGIVEIGGNAGLWIYSKDQVLGALLGVFAEHWPRLLEADFKPSTLSFTLLVILDFLPLLLSSFALWLTGVFFMRLSRGETWSDRNIRILWRVGMLWIIAPATFPMMETLQGLALSIDLPPGERILQISAGFSSYAAYEVVKGILLCSFSIIMRDAKILSDEHSHYI</sequence>
<feature type="transmembrane region" description="Helical" evidence="1">
    <location>
        <begin position="71"/>
        <end position="93"/>
    </location>
</feature>
<reference evidence="3 5" key="2">
    <citation type="journal article" date="2023" name="Access Microbiol">
        <title>The genome of a steinernematid-associated Pseudomonas piscis bacterium encodes the biosynthesis of insect toxins.</title>
        <authorList>
            <person name="Awori R.M."/>
            <person name="Hendre P."/>
            <person name="Amugune N.O."/>
        </authorList>
    </citation>
    <scope>NUCLEOTIDE SEQUENCE [LARGE SCALE GENOMIC DNA]</scope>
    <source>
        <strain evidence="3 5">75</strain>
    </source>
</reference>
<evidence type="ECO:0008006" key="6">
    <source>
        <dbReference type="Google" id="ProtNLM"/>
    </source>
</evidence>
<name>U6ZN43_9PSED</name>
<proteinExistence type="predicted"/>
<evidence type="ECO:0000313" key="5">
    <source>
        <dbReference type="Proteomes" id="UP001237292"/>
    </source>
</evidence>
<keyword evidence="5" id="KW-1185">Reference proteome</keyword>
<feature type="transmembrane region" description="Helical" evidence="1">
    <location>
        <begin position="114"/>
        <end position="132"/>
    </location>
</feature>
<evidence type="ECO:0000256" key="1">
    <source>
        <dbReference type="SAM" id="Phobius"/>
    </source>
</evidence>
<keyword evidence="1" id="KW-1133">Transmembrane helix</keyword>
<dbReference type="Proteomes" id="UP001237292">
    <property type="component" value="Chromosome"/>
</dbReference>
<dbReference type="RefSeq" id="WP_022643916.1">
    <property type="nucleotide sequence ID" value="NZ_AVOY01000203.1"/>
</dbReference>
<accession>A0A7X1PQK3</accession>
<accession>U6ZN43</accession>
<dbReference type="EMBL" id="CP133164">
    <property type="protein sequence ID" value="WMN18039.1"/>
    <property type="molecule type" value="Genomic_DNA"/>
</dbReference>